<evidence type="ECO:0000256" key="6">
    <source>
        <dbReference type="ARBA" id="ARBA00022982"/>
    </source>
</evidence>
<keyword evidence="6" id="KW-0249">Electron transport</keyword>
<keyword evidence="5 12" id="KW-0812">Transmembrane</keyword>
<name>A0A7S0SSF3_9CHLO</name>
<evidence type="ECO:0000313" key="13">
    <source>
        <dbReference type="EMBL" id="CAD8714086.1"/>
    </source>
</evidence>
<comment type="subunit">
    <text evidence="9">The 4 large subunits of the cytochrome b6-f complex are cytochrome b6, subunit IV (17 kDa polypeptide, PetD), cytochrome f and the Rieske protein, while the 4 small subunits are PetG, PetL, PetM and PetN. The complex functions as a dimer.</text>
</comment>
<proteinExistence type="inferred from homology"/>
<keyword evidence="8 12" id="KW-0472">Membrane</keyword>
<evidence type="ECO:0000256" key="4">
    <source>
        <dbReference type="ARBA" id="ARBA00022448"/>
    </source>
</evidence>
<dbReference type="InterPro" id="IPR005497">
    <property type="entry name" value="Cytochrome_b6-f_cplx_su8"/>
</dbReference>
<keyword evidence="7 12" id="KW-1133">Transmembrane helix</keyword>
<evidence type="ECO:0000256" key="2">
    <source>
        <dbReference type="ARBA" id="ARBA00004167"/>
    </source>
</evidence>
<evidence type="ECO:0000256" key="7">
    <source>
        <dbReference type="ARBA" id="ARBA00022989"/>
    </source>
</evidence>
<comment type="subcellular location">
    <subcellularLocation>
        <location evidence="2">Membrane</location>
        <topology evidence="2">Single-pass membrane protein</topology>
    </subcellularLocation>
</comment>
<protein>
    <recommendedName>
        <fullName evidence="10">Cytochrome b6-f complex subunit PetN</fullName>
    </recommendedName>
    <alternativeName>
        <fullName evidence="11">Cytochrome b6-f complex subunit VIII</fullName>
    </alternativeName>
</protein>
<dbReference type="GO" id="GO:0017004">
    <property type="term" value="P:cytochrome complex assembly"/>
    <property type="evidence" value="ECO:0007669"/>
    <property type="project" value="InterPro"/>
</dbReference>
<dbReference type="InterPro" id="IPR036143">
    <property type="entry name" value="Cytochr_b6-f_cplx_su8_sf"/>
</dbReference>
<accession>A0A7S0SSF3</accession>
<feature type="transmembrane region" description="Helical" evidence="12">
    <location>
        <begin position="48"/>
        <end position="70"/>
    </location>
</feature>
<reference evidence="13" key="1">
    <citation type="submission" date="2021-01" db="EMBL/GenBank/DDBJ databases">
        <authorList>
            <person name="Corre E."/>
            <person name="Pelletier E."/>
            <person name="Niang G."/>
            <person name="Scheremetjew M."/>
            <person name="Finn R."/>
            <person name="Kale V."/>
            <person name="Holt S."/>
            <person name="Cochrane G."/>
            <person name="Meng A."/>
            <person name="Brown T."/>
            <person name="Cohen L."/>
        </authorList>
    </citation>
    <scope>NUCLEOTIDE SEQUENCE</scope>
    <source>
        <strain evidence="13">SL-175</strain>
    </source>
</reference>
<dbReference type="GO" id="GO:0009512">
    <property type="term" value="C:cytochrome b6f complex"/>
    <property type="evidence" value="ECO:0007669"/>
    <property type="project" value="InterPro"/>
</dbReference>
<dbReference type="GO" id="GO:0016020">
    <property type="term" value="C:membrane"/>
    <property type="evidence" value="ECO:0007669"/>
    <property type="project" value="UniProtKB-SubCell"/>
</dbReference>
<dbReference type="EMBL" id="HBFC01026628">
    <property type="protein sequence ID" value="CAD8714086.1"/>
    <property type="molecule type" value="Transcribed_RNA"/>
</dbReference>
<comment type="function">
    <text evidence="1">Component of the cytochrome b6-f complex, which mediates electron transfer between photosystem II (PSII) and photosystem I (PSI), cyclic electron flow around PSI, and state transitions.</text>
</comment>
<organism evidence="13">
    <name type="scientific">Mantoniella antarctica</name>
    <dbReference type="NCBI Taxonomy" id="81844"/>
    <lineage>
        <taxon>Eukaryota</taxon>
        <taxon>Viridiplantae</taxon>
        <taxon>Chlorophyta</taxon>
        <taxon>Mamiellophyceae</taxon>
        <taxon>Mamiellales</taxon>
        <taxon>Mamiellaceae</taxon>
        <taxon>Mantoniella</taxon>
    </lineage>
</organism>
<evidence type="ECO:0000256" key="10">
    <source>
        <dbReference type="ARBA" id="ARBA00031459"/>
    </source>
</evidence>
<gene>
    <name evidence="13" type="ORF">MANT1106_LOCUS16099</name>
</gene>
<dbReference type="AlphaFoldDB" id="A0A7S0SSF3"/>
<evidence type="ECO:0000256" key="5">
    <source>
        <dbReference type="ARBA" id="ARBA00022692"/>
    </source>
</evidence>
<evidence type="ECO:0000256" key="1">
    <source>
        <dbReference type="ARBA" id="ARBA00003068"/>
    </source>
</evidence>
<evidence type="ECO:0000256" key="9">
    <source>
        <dbReference type="ARBA" id="ARBA00025834"/>
    </source>
</evidence>
<dbReference type="Pfam" id="PF03742">
    <property type="entry name" value="PetN"/>
    <property type="match status" value="1"/>
</dbReference>
<evidence type="ECO:0000256" key="8">
    <source>
        <dbReference type="ARBA" id="ARBA00023136"/>
    </source>
</evidence>
<sequence>MVALTLQTCKVVLPARAAARSTRSARRSVVAAKAASPAAGSVRMQQKAVASVLATAAIAEVMAAPAAQAAMELVQVAEGEPFIVNVAWAAIMATFSFSLSLVVWGRSGL</sequence>
<dbReference type="HAMAP" id="MF_00395">
    <property type="entry name" value="Cytb6_f_PetN"/>
    <property type="match status" value="1"/>
</dbReference>
<evidence type="ECO:0000256" key="11">
    <source>
        <dbReference type="ARBA" id="ARBA00031982"/>
    </source>
</evidence>
<keyword evidence="4" id="KW-0813">Transport</keyword>
<dbReference type="SUPFAM" id="SSF103451">
    <property type="entry name" value="PetN subunit of the cytochrome b6f complex"/>
    <property type="match status" value="1"/>
</dbReference>
<feature type="transmembrane region" description="Helical" evidence="12">
    <location>
        <begin position="82"/>
        <end position="104"/>
    </location>
</feature>
<evidence type="ECO:0000256" key="12">
    <source>
        <dbReference type="SAM" id="Phobius"/>
    </source>
</evidence>
<comment type="similarity">
    <text evidence="3">Belongs to the PetN family.</text>
</comment>
<evidence type="ECO:0000256" key="3">
    <source>
        <dbReference type="ARBA" id="ARBA00010969"/>
    </source>
</evidence>